<evidence type="ECO:0000256" key="1">
    <source>
        <dbReference type="SAM" id="MobiDB-lite"/>
    </source>
</evidence>
<dbReference type="AlphaFoldDB" id="A0A151GVA7"/>
<evidence type="ECO:0000313" key="4">
    <source>
        <dbReference type="Proteomes" id="UP000076580"/>
    </source>
</evidence>
<proteinExistence type="predicted"/>
<feature type="transmembrane region" description="Helical" evidence="2">
    <location>
        <begin position="496"/>
        <end position="516"/>
    </location>
</feature>
<dbReference type="GeneID" id="63714830"/>
<gene>
    <name evidence="3" type="ORF">DCS_02187</name>
</gene>
<reference evidence="3 4" key="1">
    <citation type="journal article" date="2016" name="Sci. Rep.">
        <title>Insights into Adaptations to a Near-Obligate Nematode Endoparasitic Lifestyle from the Finished Genome of Drechmeria coniospora.</title>
        <authorList>
            <person name="Zhang L."/>
            <person name="Zhou Z."/>
            <person name="Guo Q."/>
            <person name="Fokkens L."/>
            <person name="Miskei M."/>
            <person name="Pocsi I."/>
            <person name="Zhang W."/>
            <person name="Chen M."/>
            <person name="Wang L."/>
            <person name="Sun Y."/>
            <person name="Donzelli B.G."/>
            <person name="Gibson D.M."/>
            <person name="Nelson D.R."/>
            <person name="Luo J.G."/>
            <person name="Rep M."/>
            <person name="Liu H."/>
            <person name="Yang S."/>
            <person name="Wang J."/>
            <person name="Krasnoff S.B."/>
            <person name="Xu Y."/>
            <person name="Molnar I."/>
            <person name="Lin M."/>
        </authorList>
    </citation>
    <scope>NUCLEOTIDE SEQUENCE [LARGE SCALE GENOMIC DNA]</scope>
    <source>
        <strain evidence="3 4">ARSEF 6962</strain>
    </source>
</reference>
<protein>
    <submittedName>
        <fullName evidence="3">Uncharacterized protein</fullName>
    </submittedName>
</protein>
<feature type="compositionally biased region" description="Basic and acidic residues" evidence="1">
    <location>
        <begin position="181"/>
        <end position="191"/>
    </location>
</feature>
<keyword evidence="2" id="KW-1133">Transmembrane helix</keyword>
<sequence>MVLSALGSALAQSPVPTVRYLLATGTADSGTHDVAPQAVGGVDARRIVPSSLQFHPSPPERLLSAFVAAKAFFFSRDAYNLCILIETQIVSRARTRHAWDVRFSYHPASFVSHGRRVSAARRADQADRMGQLDSTTMAEVGRGSLQVPSASALTSRTTGCGEVAESVTVGADGGEVAVDGESTKESTKESTTEPTSGVQGGPDVSSSTLAPRLPSMTLQHLSVDDVPSNRSAGGSSQHRPSTEPRRSVSYALRPRADVYYDSRAATRSEWKRRAMTLQEYYDDNPQLLPQLPFTWHHGRRRWRLFFFAFLVFVDASLIPIALYYGLRYGGHVEGWIIFAVVTTIWGGPTYIEFAIRTFRLVKKERFYRPLGTESRWCFDMLTWASVLTITVVTALFIIGSAPHNVWLRVLCMPAPAILYCLGGVLAVSTLFHAMAWPAPFRISSTAKGAQVLPGAYYFIEDVVAVNAGAGRPYREALAARYKASVRFRRMLYVQSLFWSIPALLLAIPLTVIAVIPPVPATVAYGVCWAVPFVWSGLWGAISIRWCKREMTRERIEWGMEADAEDKTEGDADADADADARTTSAAGEAKQGSTTPERSETA</sequence>
<dbReference type="PANTHER" id="PTHR42024">
    <property type="entry name" value="AMINO ACID PERMEASE_ SLC12A DOMAIN-CONTAINING PROTEIN"/>
    <property type="match status" value="1"/>
</dbReference>
<accession>A0A151GVA7</accession>
<evidence type="ECO:0000313" key="3">
    <source>
        <dbReference type="EMBL" id="KYK61047.1"/>
    </source>
</evidence>
<feature type="compositionally biased region" description="Polar residues" evidence="1">
    <location>
        <begin position="228"/>
        <end position="239"/>
    </location>
</feature>
<feature type="region of interest" description="Disordered" evidence="1">
    <location>
        <begin position="121"/>
        <end position="247"/>
    </location>
</feature>
<feature type="transmembrane region" description="Helical" evidence="2">
    <location>
        <begin position="405"/>
        <end position="431"/>
    </location>
</feature>
<dbReference type="Proteomes" id="UP000076580">
    <property type="component" value="Chromosome 01"/>
</dbReference>
<organism evidence="3 4">
    <name type="scientific">Drechmeria coniospora</name>
    <name type="common">Nematophagous fungus</name>
    <name type="synonym">Meria coniospora</name>
    <dbReference type="NCBI Taxonomy" id="98403"/>
    <lineage>
        <taxon>Eukaryota</taxon>
        <taxon>Fungi</taxon>
        <taxon>Dikarya</taxon>
        <taxon>Ascomycota</taxon>
        <taxon>Pezizomycotina</taxon>
        <taxon>Sordariomycetes</taxon>
        <taxon>Hypocreomycetidae</taxon>
        <taxon>Hypocreales</taxon>
        <taxon>Ophiocordycipitaceae</taxon>
        <taxon>Drechmeria</taxon>
    </lineage>
</organism>
<dbReference type="STRING" id="98403.A0A151GVA7"/>
<comment type="caution">
    <text evidence="3">The sequence shown here is derived from an EMBL/GenBank/DDBJ whole genome shotgun (WGS) entry which is preliminary data.</text>
</comment>
<feature type="transmembrane region" description="Helical" evidence="2">
    <location>
        <begin position="376"/>
        <end position="399"/>
    </location>
</feature>
<feature type="compositionally biased region" description="Low complexity" evidence="1">
    <location>
        <begin position="167"/>
        <end position="180"/>
    </location>
</feature>
<keyword evidence="2" id="KW-0472">Membrane</keyword>
<feature type="transmembrane region" description="Helical" evidence="2">
    <location>
        <begin position="304"/>
        <end position="324"/>
    </location>
</feature>
<feature type="transmembrane region" description="Helical" evidence="2">
    <location>
        <begin position="522"/>
        <end position="546"/>
    </location>
</feature>
<dbReference type="InParanoid" id="A0A151GVA7"/>
<name>A0A151GVA7_DRECN</name>
<dbReference type="PANTHER" id="PTHR42024:SF1">
    <property type="entry name" value="AMINO ACID PERMEASE_ SLC12A DOMAIN-CONTAINING PROTEIN"/>
    <property type="match status" value="1"/>
</dbReference>
<feature type="region of interest" description="Disordered" evidence="1">
    <location>
        <begin position="559"/>
        <end position="601"/>
    </location>
</feature>
<evidence type="ECO:0000256" key="2">
    <source>
        <dbReference type="SAM" id="Phobius"/>
    </source>
</evidence>
<keyword evidence="2" id="KW-0812">Transmembrane</keyword>
<dbReference type="EMBL" id="LAYC01000001">
    <property type="protein sequence ID" value="KYK61047.1"/>
    <property type="molecule type" value="Genomic_DNA"/>
</dbReference>
<keyword evidence="4" id="KW-1185">Reference proteome</keyword>
<feature type="transmembrane region" description="Helical" evidence="2">
    <location>
        <begin position="336"/>
        <end position="355"/>
    </location>
</feature>
<feature type="compositionally biased region" description="Polar residues" evidence="1">
    <location>
        <begin position="146"/>
        <end position="158"/>
    </location>
</feature>
<dbReference type="RefSeq" id="XP_040660399.1">
    <property type="nucleotide sequence ID" value="XM_040799516.1"/>
</dbReference>